<evidence type="ECO:0000313" key="1">
    <source>
        <dbReference type="EMBL" id="MBB3932167.1"/>
    </source>
</evidence>
<dbReference type="InterPro" id="IPR043129">
    <property type="entry name" value="ATPase_NBD"/>
</dbReference>
<dbReference type="GO" id="GO:0034194">
    <property type="term" value="P:D-galactonate catabolic process"/>
    <property type="evidence" value="ECO:0007669"/>
    <property type="project" value="InterPro"/>
</dbReference>
<name>A0A840ASX7_9HYPH</name>
<proteinExistence type="predicted"/>
<dbReference type="EC" id="2.7.1.58" evidence="1"/>
<dbReference type="EMBL" id="JACIDS010000004">
    <property type="protein sequence ID" value="MBB3932167.1"/>
    <property type="molecule type" value="Genomic_DNA"/>
</dbReference>
<dbReference type="Gene3D" id="3.30.420.310">
    <property type="entry name" value="2-keto-3-deoxy-galactonokinase, C-terminal domain"/>
    <property type="match status" value="1"/>
</dbReference>
<protein>
    <submittedName>
        <fullName evidence="1">2-dehydro-3-deoxygalactonokinase</fullName>
        <ecNumber evidence="1">2.7.1.58</ecNumber>
    </submittedName>
</protein>
<dbReference type="InterPro" id="IPR042258">
    <property type="entry name" value="DGOK_N"/>
</dbReference>
<evidence type="ECO:0000313" key="2">
    <source>
        <dbReference type="Proteomes" id="UP000553963"/>
    </source>
</evidence>
<dbReference type="InterPro" id="IPR042257">
    <property type="entry name" value="DGOK_C"/>
</dbReference>
<gene>
    <name evidence="1" type="ORF">GGR25_003225</name>
</gene>
<dbReference type="CDD" id="cd24012">
    <property type="entry name" value="ASKHA_NBD_KDGal-kinase"/>
    <property type="match status" value="1"/>
</dbReference>
<keyword evidence="1" id="KW-0808">Transferase</keyword>
<accession>A0A840ASX7</accession>
<sequence>MTADPFETAALIAVDWGTSRCRAMLLDRTGAILAEAESGDGIAALGGQGHEEAFDRVVAGWPDRPAIMAGMIGSRQGWREAAYVTVPTSLDALTAGLLRFETSEHRPLAIVPGLVLRSEARDGDVIRGEETQLVGLMEKEPDFEGLAILPGTHSKWAAVRAGEITSFQTFMTGEMFELLAKKSFLRHSVSESADDLASSPDFELAVRRSVEAELPFLAAVFSVRVRQLLNGVSGDDNLAYLSGLVIGGEIAAARKIGLRKAGEAVRIIGSRSLARAYLKAFHILGEDAETLDGTDLVRAGLVKLARANGML</sequence>
<dbReference type="Gene3D" id="3.30.420.300">
    <property type="entry name" value="2-keto-3-deoxy-galactonokinase, substrate binding domain"/>
    <property type="match status" value="1"/>
</dbReference>
<organism evidence="1 2">
    <name type="scientific">Kaistia hirudinis</name>
    <dbReference type="NCBI Taxonomy" id="1293440"/>
    <lineage>
        <taxon>Bacteria</taxon>
        <taxon>Pseudomonadati</taxon>
        <taxon>Pseudomonadota</taxon>
        <taxon>Alphaproteobacteria</taxon>
        <taxon>Hyphomicrobiales</taxon>
        <taxon>Kaistiaceae</taxon>
        <taxon>Kaistia</taxon>
    </lineage>
</organism>
<dbReference type="InterPro" id="IPR007729">
    <property type="entry name" value="DGOK"/>
</dbReference>
<keyword evidence="2" id="KW-1185">Reference proteome</keyword>
<dbReference type="GO" id="GO:0008671">
    <property type="term" value="F:2-dehydro-3-deoxygalactonokinase activity"/>
    <property type="evidence" value="ECO:0007669"/>
    <property type="project" value="UniProtKB-EC"/>
</dbReference>
<dbReference type="RefSeq" id="WP_183399825.1">
    <property type="nucleotide sequence ID" value="NZ_JACIDS010000004.1"/>
</dbReference>
<dbReference type="SUPFAM" id="SSF53067">
    <property type="entry name" value="Actin-like ATPase domain"/>
    <property type="match status" value="1"/>
</dbReference>
<dbReference type="Pfam" id="PF05035">
    <property type="entry name" value="DGOK"/>
    <property type="match status" value="1"/>
</dbReference>
<reference evidence="1 2" key="1">
    <citation type="submission" date="2020-08" db="EMBL/GenBank/DDBJ databases">
        <title>Genomic Encyclopedia of Type Strains, Phase IV (KMG-IV): sequencing the most valuable type-strain genomes for metagenomic binning, comparative biology and taxonomic classification.</title>
        <authorList>
            <person name="Goeker M."/>
        </authorList>
    </citation>
    <scope>NUCLEOTIDE SEQUENCE [LARGE SCALE GENOMIC DNA]</scope>
    <source>
        <strain evidence="1 2">DSM 25966</strain>
    </source>
</reference>
<dbReference type="AlphaFoldDB" id="A0A840ASX7"/>
<comment type="caution">
    <text evidence="1">The sequence shown here is derived from an EMBL/GenBank/DDBJ whole genome shotgun (WGS) entry which is preliminary data.</text>
</comment>
<dbReference type="Proteomes" id="UP000553963">
    <property type="component" value="Unassembled WGS sequence"/>
</dbReference>
<keyword evidence="1" id="KW-0418">Kinase</keyword>